<gene>
    <name evidence="2" type="ORF">AVDCRST_MAG11-1989</name>
</gene>
<reference evidence="2" key="1">
    <citation type="submission" date="2020-02" db="EMBL/GenBank/DDBJ databases">
        <authorList>
            <person name="Meier V. D."/>
        </authorList>
    </citation>
    <scope>NUCLEOTIDE SEQUENCE</scope>
    <source>
        <strain evidence="2">AVDCRST_MAG11</strain>
    </source>
</reference>
<organism evidence="2">
    <name type="scientific">uncultured Gemmatimonadaceae bacterium</name>
    <dbReference type="NCBI Taxonomy" id="246130"/>
    <lineage>
        <taxon>Bacteria</taxon>
        <taxon>Pseudomonadati</taxon>
        <taxon>Gemmatimonadota</taxon>
        <taxon>Gemmatimonadia</taxon>
        <taxon>Gemmatimonadales</taxon>
        <taxon>Gemmatimonadaceae</taxon>
        <taxon>environmental samples</taxon>
    </lineage>
</organism>
<feature type="non-terminal residue" evidence="2">
    <location>
        <position position="1"/>
    </location>
</feature>
<feature type="compositionally biased region" description="Basic and acidic residues" evidence="1">
    <location>
        <begin position="133"/>
        <end position="145"/>
    </location>
</feature>
<feature type="region of interest" description="Disordered" evidence="1">
    <location>
        <begin position="1"/>
        <end position="354"/>
    </location>
</feature>
<dbReference type="EMBL" id="CADCTU010000472">
    <property type="protein sequence ID" value="CAA9320996.1"/>
    <property type="molecule type" value="Genomic_DNA"/>
</dbReference>
<feature type="compositionally biased region" description="Basic and acidic residues" evidence="1">
    <location>
        <begin position="296"/>
        <end position="319"/>
    </location>
</feature>
<feature type="non-terminal residue" evidence="2">
    <location>
        <position position="354"/>
    </location>
</feature>
<name>A0A6J4L396_9BACT</name>
<feature type="compositionally biased region" description="Basic residues" evidence="1">
    <location>
        <begin position="1"/>
        <end position="12"/>
    </location>
</feature>
<feature type="compositionally biased region" description="Basic and acidic residues" evidence="1">
    <location>
        <begin position="340"/>
        <end position="354"/>
    </location>
</feature>
<feature type="compositionally biased region" description="Basic residues" evidence="1">
    <location>
        <begin position="242"/>
        <end position="254"/>
    </location>
</feature>
<feature type="compositionally biased region" description="Gly residues" evidence="1">
    <location>
        <begin position="183"/>
        <end position="192"/>
    </location>
</feature>
<feature type="compositionally biased region" description="Basic residues" evidence="1">
    <location>
        <begin position="209"/>
        <end position="234"/>
    </location>
</feature>
<feature type="compositionally biased region" description="Basic residues" evidence="1">
    <location>
        <begin position="282"/>
        <end position="295"/>
    </location>
</feature>
<sequence>VGRLRGHHGHLRPRVDADVLRHGPPLRRLHPRLQQPGAVPRVDRSERDRDLPRPRPAGRAAVGLRGDDGCGVQRGLPVGAARGPPRGPAAAAQRRLAEQEGPAHADRGAAPAAQRAVHRPGRRRQRRALRAAGDGRAHRLRHEPAGVHLRRPAGRDGPVLGHREVLHALPRRPRRQPRDAGRGEPGPLGGRGRQLPLAAARVDELDLPRRRRPDRPLHLQRHAAHGRQPRRPRLRRADGHHPARPAGRRRVPVRRQRDGAPRGPRAVPRLRRAEAGVPRPRPLGRARRAARRPARRRGEARARIGRQARERLPRDRDRGGPPLPGQPAARGVRGGRARRDRAGAGRGRRDPGEA</sequence>
<accession>A0A6J4L396</accession>
<feature type="compositionally biased region" description="Low complexity" evidence="1">
    <location>
        <begin position="74"/>
        <end position="94"/>
    </location>
</feature>
<dbReference type="AlphaFoldDB" id="A0A6J4L396"/>
<feature type="compositionally biased region" description="Basic residues" evidence="1">
    <location>
        <begin position="116"/>
        <end position="129"/>
    </location>
</feature>
<feature type="compositionally biased region" description="Basic and acidic residues" evidence="1">
    <location>
        <begin position="41"/>
        <end position="53"/>
    </location>
</feature>
<feature type="compositionally biased region" description="Basic and acidic residues" evidence="1">
    <location>
        <begin position="95"/>
        <end position="107"/>
    </location>
</feature>
<protein>
    <submittedName>
        <fullName evidence="2">Uncharacterized protein</fullName>
    </submittedName>
</protein>
<evidence type="ECO:0000313" key="2">
    <source>
        <dbReference type="EMBL" id="CAA9320996.1"/>
    </source>
</evidence>
<proteinExistence type="predicted"/>
<evidence type="ECO:0000256" key="1">
    <source>
        <dbReference type="SAM" id="MobiDB-lite"/>
    </source>
</evidence>